<organism evidence="2 3">
    <name type="scientific">Paenibacillus aquistagni</name>
    <dbReference type="NCBI Taxonomy" id="1852522"/>
    <lineage>
        <taxon>Bacteria</taxon>
        <taxon>Bacillati</taxon>
        <taxon>Bacillota</taxon>
        <taxon>Bacilli</taxon>
        <taxon>Bacillales</taxon>
        <taxon>Paenibacillaceae</taxon>
        <taxon>Paenibacillus</taxon>
    </lineage>
</organism>
<evidence type="ECO:0000256" key="1">
    <source>
        <dbReference type="SAM" id="Phobius"/>
    </source>
</evidence>
<reference evidence="2 3" key="1">
    <citation type="submission" date="2017-04" db="EMBL/GenBank/DDBJ databases">
        <authorList>
            <person name="Afonso C.L."/>
            <person name="Miller P.J."/>
            <person name="Scott M.A."/>
            <person name="Spackman E."/>
            <person name="Goraichik I."/>
            <person name="Dimitrov K.M."/>
            <person name="Suarez D.L."/>
            <person name="Swayne D.E."/>
        </authorList>
    </citation>
    <scope>NUCLEOTIDE SEQUENCE [LARGE SCALE GENOMIC DNA]</scope>
    <source>
        <strain evidence="2 3">11</strain>
    </source>
</reference>
<accession>A0A1X7KN37</accession>
<keyword evidence="1" id="KW-0472">Membrane</keyword>
<keyword evidence="1" id="KW-1133">Transmembrane helix</keyword>
<evidence type="ECO:0000313" key="3">
    <source>
        <dbReference type="Proteomes" id="UP000193834"/>
    </source>
</evidence>
<sequence>MEKVLAGTLLLVTCGMLLASMVLVFVMVIPEEEHVVTWAATVVTMLAAIFGVVYKSFRPSQS</sequence>
<feature type="transmembrane region" description="Helical" evidence="1">
    <location>
        <begin position="35"/>
        <end position="54"/>
    </location>
</feature>
<gene>
    <name evidence="2" type="ORF">SAMN06295960_2528</name>
</gene>
<feature type="transmembrane region" description="Helical" evidence="1">
    <location>
        <begin position="7"/>
        <end position="29"/>
    </location>
</feature>
<proteinExistence type="predicted"/>
<keyword evidence="3" id="KW-1185">Reference proteome</keyword>
<name>A0A1X7KN37_9BACL</name>
<dbReference type="Proteomes" id="UP000193834">
    <property type="component" value="Unassembled WGS sequence"/>
</dbReference>
<keyword evidence="1" id="KW-0812">Transmembrane</keyword>
<dbReference type="EMBL" id="FXAZ01000003">
    <property type="protein sequence ID" value="SMG42759.1"/>
    <property type="molecule type" value="Genomic_DNA"/>
</dbReference>
<dbReference type="AlphaFoldDB" id="A0A1X7KN37"/>
<dbReference type="RefSeq" id="WP_085494720.1">
    <property type="nucleotide sequence ID" value="NZ_FXAZ01000003.1"/>
</dbReference>
<protein>
    <submittedName>
        <fullName evidence="2">Uncharacterized protein</fullName>
    </submittedName>
</protein>
<evidence type="ECO:0000313" key="2">
    <source>
        <dbReference type="EMBL" id="SMG42759.1"/>
    </source>
</evidence>